<dbReference type="Pfam" id="PF01225">
    <property type="entry name" value="Mur_ligase"/>
    <property type="match status" value="1"/>
</dbReference>
<evidence type="ECO:0000256" key="8">
    <source>
        <dbReference type="RuleBase" id="RU004135"/>
    </source>
</evidence>
<evidence type="ECO:0000256" key="2">
    <source>
        <dbReference type="ARBA" id="ARBA00022618"/>
    </source>
</evidence>
<proteinExistence type="inferred from homology"/>
<evidence type="ECO:0000256" key="6">
    <source>
        <dbReference type="ARBA" id="ARBA00023316"/>
    </source>
</evidence>
<keyword evidence="13" id="KW-1185">Reference proteome</keyword>
<comment type="PTM">
    <text evidence="7">Carboxylation is probably crucial for Mg(2+) binding and, consequently, for the gamma-phosphate positioning of ATP.</text>
</comment>
<feature type="modified residue" description="N6-carboxylysine" evidence="7">
    <location>
        <position position="226"/>
    </location>
</feature>
<keyword evidence="7" id="KW-0436">Ligase</keyword>
<sequence length="498" mass="55080">MFVALRMQLKDIFYKIPLLATSGSMNTEVTSLTMDSRKAGPGSLFIAVRGTVTDGHAYIETAIQQGATAILCEEIPAETNPDVAYIRVQNSARTMGLVAANFYDQPSQKLKLIGVTGTNGKTSVATLLFRLFRALGYRCGLLSTVQNQIDDDVIPATHTTPDVITTNQLLTKMLAHGCTHVFMEVSSHAVVQERIAGLSFVGGIFTNITHDHLDFHGTFDNYIRAKKGFFDQLPASAFALTNVDDKRGLVMLQNTVARKETYSLQTLASFKGKILADSLFGLNMLIDEREVWFKLIGQFNAYNLLSVYGTAILLGEDPTEVLTMLSGITPPPGRFEQVVSDDKIVGIVDYAHTPDALQNVLETINELRSTDEQDYMPQIITVVGCGGNRDTSKRPIMADIACRLSNRVILTSDNPRNEDPMDILEQMQAGVSPVDFKKTITIEDRHEAIRKAVELAKPHDIILVAGKGHETYQEIKGIKYDFDDRVVLRDAFADRRNQ</sequence>
<dbReference type="GO" id="GO:0005524">
    <property type="term" value="F:ATP binding"/>
    <property type="evidence" value="ECO:0007669"/>
    <property type="project" value="UniProtKB-UniRule"/>
</dbReference>
<feature type="binding site" evidence="7">
    <location>
        <position position="186"/>
    </location>
    <ligand>
        <name>UDP-N-acetyl-alpha-D-muramoyl-L-alanyl-D-glutamate</name>
        <dbReference type="ChEBI" id="CHEBI:83900"/>
    </ligand>
</feature>
<dbReference type="GO" id="GO:0008765">
    <property type="term" value="F:UDP-N-acetylmuramoylalanyl-D-glutamate-2,6-diaminopimelate ligase activity"/>
    <property type="evidence" value="ECO:0007669"/>
    <property type="project" value="UniProtKB-UniRule"/>
</dbReference>
<dbReference type="Pfam" id="PF08245">
    <property type="entry name" value="Mur_ligase_M"/>
    <property type="match status" value="1"/>
</dbReference>
<dbReference type="InterPro" id="IPR013221">
    <property type="entry name" value="Mur_ligase_cen"/>
</dbReference>
<feature type="binding site" evidence="7">
    <location>
        <begin position="159"/>
        <end position="160"/>
    </location>
    <ligand>
        <name>UDP-N-acetyl-alpha-D-muramoyl-L-alanyl-D-glutamate</name>
        <dbReference type="ChEBI" id="CHEBI:83900"/>
    </ligand>
</feature>
<evidence type="ECO:0000256" key="5">
    <source>
        <dbReference type="ARBA" id="ARBA00023306"/>
    </source>
</evidence>
<keyword evidence="5 7" id="KW-0131">Cell cycle</keyword>
<evidence type="ECO:0000259" key="11">
    <source>
        <dbReference type="Pfam" id="PF08245"/>
    </source>
</evidence>
<keyword evidence="7" id="KW-0547">Nucleotide-binding</keyword>
<dbReference type="Proteomes" id="UP000002028">
    <property type="component" value="Chromosome"/>
</dbReference>
<dbReference type="STRING" id="504472.Slin_4739"/>
<dbReference type="EMBL" id="CP001769">
    <property type="protein sequence ID" value="ADB40717.1"/>
    <property type="molecule type" value="Genomic_DNA"/>
</dbReference>
<gene>
    <name evidence="7" type="primary">murE</name>
    <name evidence="12" type="ordered locus">Slin_4739</name>
</gene>
<dbReference type="UniPathway" id="UPA00219"/>
<dbReference type="InterPro" id="IPR004101">
    <property type="entry name" value="Mur_ligase_C"/>
</dbReference>
<dbReference type="HAMAP" id="MF_00208">
    <property type="entry name" value="MurE"/>
    <property type="match status" value="1"/>
</dbReference>
<dbReference type="EC" id="6.3.2.13" evidence="7"/>
<dbReference type="GO" id="GO:0071555">
    <property type="term" value="P:cell wall organization"/>
    <property type="evidence" value="ECO:0007669"/>
    <property type="project" value="UniProtKB-KW"/>
</dbReference>
<dbReference type="HOGENOM" id="CLU_022291_4_1_10"/>
<evidence type="ECO:0000313" key="13">
    <source>
        <dbReference type="Proteomes" id="UP000002028"/>
    </source>
</evidence>
<dbReference type="GO" id="GO:0000287">
    <property type="term" value="F:magnesium ion binding"/>
    <property type="evidence" value="ECO:0007669"/>
    <property type="project" value="UniProtKB-UniRule"/>
</dbReference>
<feature type="domain" description="Mur ligase N-terminal catalytic" evidence="9">
    <location>
        <begin position="29"/>
        <end position="103"/>
    </location>
</feature>
<comment type="cofactor">
    <cofactor evidence="7">
        <name>Mg(2+)</name>
        <dbReference type="ChEBI" id="CHEBI:18420"/>
    </cofactor>
</comment>
<comment type="function">
    <text evidence="7">Catalyzes the addition of meso-diaminopimelic acid to the nucleotide precursor UDP-N-acetylmuramoyl-L-alanyl-D-glutamate (UMAG) in the biosynthesis of bacterial cell-wall peptidoglycan.</text>
</comment>
<dbReference type="PANTHER" id="PTHR23135">
    <property type="entry name" value="MUR LIGASE FAMILY MEMBER"/>
    <property type="match status" value="1"/>
</dbReference>
<dbReference type="InterPro" id="IPR036565">
    <property type="entry name" value="Mur-like_cat_sf"/>
</dbReference>
<dbReference type="SUPFAM" id="SSF63418">
    <property type="entry name" value="MurE/MurF N-terminal domain"/>
    <property type="match status" value="1"/>
</dbReference>
<dbReference type="Gene3D" id="3.40.1190.10">
    <property type="entry name" value="Mur-like, catalytic domain"/>
    <property type="match status" value="1"/>
</dbReference>
<evidence type="ECO:0000256" key="1">
    <source>
        <dbReference type="ARBA" id="ARBA00005898"/>
    </source>
</evidence>
<evidence type="ECO:0000259" key="10">
    <source>
        <dbReference type="Pfam" id="PF02875"/>
    </source>
</evidence>
<feature type="binding site" evidence="7">
    <location>
        <begin position="413"/>
        <end position="416"/>
    </location>
    <ligand>
        <name>meso-2,6-diaminopimelate</name>
        <dbReference type="ChEBI" id="CHEBI:57791"/>
    </ligand>
</feature>
<dbReference type="Pfam" id="PF02875">
    <property type="entry name" value="Mur_ligase_C"/>
    <property type="match status" value="1"/>
</dbReference>
<dbReference type="eggNOG" id="COG0769">
    <property type="taxonomic scope" value="Bacteria"/>
</dbReference>
<evidence type="ECO:0000259" key="9">
    <source>
        <dbReference type="Pfam" id="PF01225"/>
    </source>
</evidence>
<feature type="binding site" evidence="7">
    <location>
        <position position="194"/>
    </location>
    <ligand>
        <name>UDP-N-acetyl-alpha-D-muramoyl-L-alanyl-D-glutamate</name>
        <dbReference type="ChEBI" id="CHEBI:83900"/>
    </ligand>
</feature>
<dbReference type="GO" id="GO:0005737">
    <property type="term" value="C:cytoplasm"/>
    <property type="evidence" value="ECO:0007669"/>
    <property type="project" value="UniProtKB-SubCell"/>
</dbReference>
<comment type="pathway">
    <text evidence="7 8">Cell wall biogenesis; peptidoglycan biosynthesis.</text>
</comment>
<dbReference type="GO" id="GO:0009252">
    <property type="term" value="P:peptidoglycan biosynthetic process"/>
    <property type="evidence" value="ECO:0007669"/>
    <property type="project" value="UniProtKB-UniRule"/>
</dbReference>
<feature type="binding site" evidence="7">
    <location>
        <position position="389"/>
    </location>
    <ligand>
        <name>meso-2,6-diaminopimelate</name>
        <dbReference type="ChEBI" id="CHEBI:57791"/>
    </ligand>
</feature>
<comment type="subcellular location">
    <subcellularLocation>
        <location evidence="7 8">Cytoplasm</location>
    </subcellularLocation>
</comment>
<dbReference type="SUPFAM" id="SSF53244">
    <property type="entry name" value="MurD-like peptide ligases, peptide-binding domain"/>
    <property type="match status" value="1"/>
</dbReference>
<evidence type="ECO:0000256" key="4">
    <source>
        <dbReference type="ARBA" id="ARBA00022984"/>
    </source>
</evidence>
<evidence type="ECO:0000256" key="7">
    <source>
        <dbReference type="HAMAP-Rule" id="MF_00208"/>
    </source>
</evidence>
<dbReference type="InterPro" id="IPR000713">
    <property type="entry name" value="Mur_ligase_N"/>
</dbReference>
<dbReference type="GO" id="GO:0051301">
    <property type="term" value="P:cell division"/>
    <property type="evidence" value="ECO:0007669"/>
    <property type="project" value="UniProtKB-KW"/>
</dbReference>
<dbReference type="InterPro" id="IPR036615">
    <property type="entry name" value="Mur_ligase_C_dom_sf"/>
</dbReference>
<feature type="binding site" evidence="7">
    <location>
        <begin position="117"/>
        <end position="123"/>
    </location>
    <ligand>
        <name>ATP</name>
        <dbReference type="ChEBI" id="CHEBI:30616"/>
    </ligand>
</feature>
<dbReference type="InterPro" id="IPR035911">
    <property type="entry name" value="MurE/MurF_N"/>
</dbReference>
<dbReference type="Gene3D" id="3.90.190.20">
    <property type="entry name" value="Mur ligase, C-terminal domain"/>
    <property type="match status" value="1"/>
</dbReference>
<feature type="domain" description="Mur ligase C-terminal" evidence="10">
    <location>
        <begin position="333"/>
        <end position="468"/>
    </location>
</feature>
<feature type="binding site" evidence="7">
    <location>
        <position position="466"/>
    </location>
    <ligand>
        <name>meso-2,6-diaminopimelate</name>
        <dbReference type="ChEBI" id="CHEBI:57791"/>
    </ligand>
</feature>
<evidence type="ECO:0000313" key="12">
    <source>
        <dbReference type="EMBL" id="ADB40717.1"/>
    </source>
</evidence>
<keyword evidence="4 7" id="KW-0573">Peptidoglycan synthesis</keyword>
<feature type="domain" description="Mur ligase central" evidence="11">
    <location>
        <begin position="115"/>
        <end position="309"/>
    </location>
</feature>
<dbReference type="GO" id="GO:0008360">
    <property type="term" value="P:regulation of cell shape"/>
    <property type="evidence" value="ECO:0007669"/>
    <property type="project" value="UniProtKB-KW"/>
</dbReference>
<comment type="caution">
    <text evidence="7">Lacks conserved residue(s) required for the propagation of feature annotation.</text>
</comment>
<comment type="similarity">
    <text evidence="1 7">Belongs to the MurCDEF family. MurE subfamily.</text>
</comment>
<keyword evidence="3 7" id="KW-0133">Cell shape</keyword>
<protein>
    <recommendedName>
        <fullName evidence="7">UDP-N-acetylmuramoyl-L-alanyl-D-glutamate--2,6-diaminopimelate ligase</fullName>
        <ecNumber evidence="7">6.3.2.13</ecNumber>
    </recommendedName>
    <alternativeName>
        <fullName evidence="7">Meso-A2pm-adding enzyme</fullName>
    </alternativeName>
    <alternativeName>
        <fullName evidence="7">Meso-diaminopimelate-adding enzyme</fullName>
    </alternativeName>
    <alternativeName>
        <fullName evidence="7">UDP-MurNAc-L-Ala-D-Glu:meso-diaminopimelate ligase</fullName>
    </alternativeName>
    <alternativeName>
        <fullName evidence="7">UDP-MurNAc-tripeptide synthetase</fullName>
    </alternativeName>
    <alternativeName>
        <fullName evidence="7">UDP-N-acetylmuramyl-tripeptide synthetase</fullName>
    </alternativeName>
</protein>
<keyword evidence="6 7" id="KW-0961">Cell wall biogenesis/degradation</keyword>
<evidence type="ECO:0000256" key="3">
    <source>
        <dbReference type="ARBA" id="ARBA00022960"/>
    </source>
</evidence>
<keyword evidence="7" id="KW-0460">Magnesium</keyword>
<feature type="binding site" evidence="7">
    <location>
        <position position="192"/>
    </location>
    <ligand>
        <name>UDP-N-acetyl-alpha-D-muramoyl-L-alanyl-D-glutamate</name>
        <dbReference type="ChEBI" id="CHEBI:83900"/>
    </ligand>
</feature>
<keyword evidence="2 7" id="KW-0132">Cell division</keyword>
<organism evidence="12 13">
    <name type="scientific">Spirosoma linguale (strain ATCC 33905 / DSM 74 / LMG 10896 / Claus 1)</name>
    <dbReference type="NCBI Taxonomy" id="504472"/>
    <lineage>
        <taxon>Bacteria</taxon>
        <taxon>Pseudomonadati</taxon>
        <taxon>Bacteroidota</taxon>
        <taxon>Cytophagia</taxon>
        <taxon>Cytophagales</taxon>
        <taxon>Cytophagaceae</taxon>
        <taxon>Spirosoma</taxon>
    </lineage>
</organism>
<keyword evidence="7" id="KW-0963">Cytoplasm</keyword>
<feature type="binding site" evidence="7">
    <location>
        <position position="36"/>
    </location>
    <ligand>
        <name>UDP-N-acetyl-alpha-D-muramoyl-L-alanyl-D-glutamate</name>
        <dbReference type="ChEBI" id="CHEBI:83900"/>
    </ligand>
</feature>
<accession>D2QPQ8</accession>
<dbReference type="PANTHER" id="PTHR23135:SF4">
    <property type="entry name" value="UDP-N-ACETYLMURAMOYL-L-ALANYL-D-GLUTAMATE--2,6-DIAMINOPIMELATE LIGASE MURE HOMOLOG, CHLOROPLASTIC"/>
    <property type="match status" value="1"/>
</dbReference>
<dbReference type="InterPro" id="IPR005761">
    <property type="entry name" value="UDP-N-AcMur-Glu-dNH2Pim_ligase"/>
</dbReference>
<dbReference type="NCBIfam" id="TIGR01085">
    <property type="entry name" value="murE"/>
    <property type="match status" value="1"/>
</dbReference>
<reference evidence="12 13" key="1">
    <citation type="journal article" date="2010" name="Stand. Genomic Sci.">
        <title>Complete genome sequence of Spirosoma linguale type strain (1).</title>
        <authorList>
            <person name="Lail K."/>
            <person name="Sikorski J."/>
            <person name="Saunders E."/>
            <person name="Lapidus A."/>
            <person name="Glavina Del Rio T."/>
            <person name="Copeland A."/>
            <person name="Tice H."/>
            <person name="Cheng J.-F."/>
            <person name="Lucas S."/>
            <person name="Nolan M."/>
            <person name="Bruce D."/>
            <person name="Goodwin L."/>
            <person name="Pitluck S."/>
            <person name="Ivanova N."/>
            <person name="Mavromatis K."/>
            <person name="Ovchinnikova G."/>
            <person name="Pati A."/>
            <person name="Chen A."/>
            <person name="Palaniappan K."/>
            <person name="Land M."/>
            <person name="Hauser L."/>
            <person name="Chang Y.-J."/>
            <person name="Jeffries C.D."/>
            <person name="Chain P."/>
            <person name="Brettin T."/>
            <person name="Detter J.C."/>
            <person name="Schuetze A."/>
            <person name="Rohde M."/>
            <person name="Tindall B.J."/>
            <person name="Goeker M."/>
            <person name="Bristow J."/>
            <person name="Eisen J.A."/>
            <person name="Markowitz V."/>
            <person name="Hugenholtz P."/>
            <person name="Kyrpides N.C."/>
            <person name="Klenk H.-P."/>
            <person name="Chen F."/>
        </authorList>
    </citation>
    <scope>NUCLEOTIDE SEQUENCE [LARGE SCALE GENOMIC DNA]</scope>
    <source>
        <strain evidence="13">ATCC 33905 / DSM 74 / LMG 10896 / Claus 1</strain>
    </source>
</reference>
<comment type="catalytic activity">
    <reaction evidence="7">
        <text>UDP-N-acetyl-alpha-D-muramoyl-L-alanyl-D-glutamate + meso-2,6-diaminopimelate + ATP = UDP-N-acetyl-alpha-D-muramoyl-L-alanyl-gamma-D-glutamyl-meso-2,6-diaminopimelate + ADP + phosphate + H(+)</text>
        <dbReference type="Rhea" id="RHEA:23676"/>
        <dbReference type="ChEBI" id="CHEBI:15378"/>
        <dbReference type="ChEBI" id="CHEBI:30616"/>
        <dbReference type="ChEBI" id="CHEBI:43474"/>
        <dbReference type="ChEBI" id="CHEBI:57791"/>
        <dbReference type="ChEBI" id="CHEBI:83900"/>
        <dbReference type="ChEBI" id="CHEBI:83905"/>
        <dbReference type="ChEBI" id="CHEBI:456216"/>
        <dbReference type="EC" id="6.3.2.13"/>
    </reaction>
</comment>
<feature type="binding site" evidence="7">
    <location>
        <position position="470"/>
    </location>
    <ligand>
        <name>meso-2,6-diaminopimelate</name>
        <dbReference type="ChEBI" id="CHEBI:57791"/>
    </ligand>
</feature>
<feature type="short sequence motif" description="Meso-diaminopimelate recognition motif" evidence="7">
    <location>
        <begin position="413"/>
        <end position="416"/>
    </location>
</feature>
<name>D2QPQ8_SPILD</name>
<keyword evidence="7" id="KW-0067">ATP-binding</keyword>
<dbReference type="AlphaFoldDB" id="D2QPQ8"/>
<dbReference type="SUPFAM" id="SSF53623">
    <property type="entry name" value="MurD-like peptide ligases, catalytic domain"/>
    <property type="match status" value="1"/>
</dbReference>
<dbReference type="NCBIfam" id="NF001126">
    <property type="entry name" value="PRK00139.1-4"/>
    <property type="match status" value="1"/>
</dbReference>
<dbReference type="KEGG" id="sli:Slin_4739"/>
<dbReference type="Gene3D" id="3.40.1390.10">
    <property type="entry name" value="MurE/MurF, N-terminal domain"/>
    <property type="match status" value="1"/>
</dbReference>